<sequence length="235" mass="23844">MAMINGGSLQIFGRISPARKEKIALDEKYTSETDAEGRFAFQLPYHPASCIARLKAGGEARDVVVGYCAPREPERVAAAEPKPARLLPAANLPKPEIGPRGPQGVAGPQGPEGPQGARGERGEVGPAGESGPAGPRGEKGEPGPPGPPGPHGERGPVGPAGPAGAPAPAGIALRVQVEACASGGRCVASCRDDEFAVNGTCSGGERPAMDETSIYCFGMGRAPAALRARAICARQ</sequence>
<comment type="caution">
    <text evidence="2">The sequence shown here is derived from an EMBL/GenBank/DDBJ whole genome shotgun (WGS) entry which is preliminary data.</text>
</comment>
<reference evidence="2" key="1">
    <citation type="journal article" date="2016" name="Front. Microbiol.">
        <title>Genome Sequence of the Piezophilic, Mesophilic Sulfate-Reducing Bacterium Desulfovibrio indicus J2T.</title>
        <authorList>
            <person name="Cao J."/>
            <person name="Maignien L."/>
            <person name="Shao Z."/>
            <person name="Alain K."/>
            <person name="Jebbar M."/>
        </authorList>
    </citation>
    <scope>NUCLEOTIDE SEQUENCE</scope>
    <source>
        <strain evidence="2">DSM 16372</strain>
    </source>
</reference>
<reference evidence="2" key="2">
    <citation type="submission" date="2021-08" db="EMBL/GenBank/DDBJ databases">
        <authorList>
            <person name="Tani A."/>
            <person name="Ola A."/>
            <person name="Ogura Y."/>
            <person name="Katsura K."/>
            <person name="Hayashi T."/>
        </authorList>
    </citation>
    <scope>NUCLEOTIDE SEQUENCE</scope>
    <source>
        <strain evidence="2">DSM 16372</strain>
    </source>
</reference>
<evidence type="ECO:0000313" key="3">
    <source>
        <dbReference type="Proteomes" id="UP001055247"/>
    </source>
</evidence>
<evidence type="ECO:0000256" key="1">
    <source>
        <dbReference type="SAM" id="MobiDB-lite"/>
    </source>
</evidence>
<dbReference type="Proteomes" id="UP001055247">
    <property type="component" value="Unassembled WGS sequence"/>
</dbReference>
<evidence type="ECO:0000313" key="2">
    <source>
        <dbReference type="EMBL" id="GJD89788.1"/>
    </source>
</evidence>
<dbReference type="AlphaFoldDB" id="A0AAV4ZNW0"/>
<dbReference type="PANTHER" id="PTHR24637">
    <property type="entry name" value="COLLAGEN"/>
    <property type="match status" value="1"/>
</dbReference>
<dbReference type="InterPro" id="IPR008160">
    <property type="entry name" value="Collagen"/>
</dbReference>
<dbReference type="Pfam" id="PF01391">
    <property type="entry name" value="Collagen"/>
    <property type="match status" value="1"/>
</dbReference>
<keyword evidence="3" id="KW-1185">Reference proteome</keyword>
<gene>
    <name evidence="2" type="ORF">BHAOGJBA_3320</name>
</gene>
<feature type="region of interest" description="Disordered" evidence="1">
    <location>
        <begin position="75"/>
        <end position="165"/>
    </location>
</feature>
<feature type="compositionally biased region" description="Low complexity" evidence="1">
    <location>
        <begin position="156"/>
        <end position="165"/>
    </location>
</feature>
<evidence type="ECO:0008006" key="4">
    <source>
        <dbReference type="Google" id="ProtNLM"/>
    </source>
</evidence>
<accession>A0AAV4ZNW0</accession>
<dbReference type="PANTHER" id="PTHR24637:SF428">
    <property type="entry name" value="SCAVENGER RECEPTOR CLASS A MEMBER 3"/>
    <property type="match status" value="1"/>
</dbReference>
<name>A0AAV4ZNW0_9HYPH</name>
<dbReference type="EMBL" id="BPQO01000014">
    <property type="protein sequence ID" value="GJD89788.1"/>
    <property type="molecule type" value="Genomic_DNA"/>
</dbReference>
<proteinExistence type="predicted"/>
<organism evidence="2 3">
    <name type="scientific">Methylobacterium hispanicum</name>
    <dbReference type="NCBI Taxonomy" id="270350"/>
    <lineage>
        <taxon>Bacteria</taxon>
        <taxon>Pseudomonadati</taxon>
        <taxon>Pseudomonadota</taxon>
        <taxon>Alphaproteobacteria</taxon>
        <taxon>Hyphomicrobiales</taxon>
        <taxon>Methylobacteriaceae</taxon>
        <taxon>Methylobacterium</taxon>
    </lineage>
</organism>
<feature type="compositionally biased region" description="Low complexity" evidence="1">
    <location>
        <begin position="98"/>
        <end position="117"/>
    </location>
</feature>
<protein>
    <recommendedName>
        <fullName evidence="4">Collagen-like protein</fullName>
    </recommendedName>
</protein>
<dbReference type="RefSeq" id="WP_238230415.1">
    <property type="nucleotide sequence ID" value="NZ_BPQO01000014.1"/>
</dbReference>